<reference evidence="2 3" key="1">
    <citation type="submission" date="2015-04" db="EMBL/GenBank/DDBJ databases">
        <authorList>
            <consortium name="Pathogen Informatics"/>
        </authorList>
    </citation>
    <scope>NUCLEOTIDE SEQUENCE [LARGE SCALE GENOMIC DNA]</scope>
    <source>
        <strain evidence="2 3">SGS1</strain>
    </source>
</reference>
<dbReference type="GeneID" id="39733934"/>
<dbReference type="Proteomes" id="UP000220158">
    <property type="component" value="Unassembled WGS sequence"/>
</dbReference>
<keyword evidence="1" id="KW-0472">Membrane</keyword>
<feature type="transmembrane region" description="Helical" evidence="1">
    <location>
        <begin position="43"/>
        <end position="61"/>
    </location>
</feature>
<dbReference type="RefSeq" id="XP_028531132.1">
    <property type="nucleotide sequence ID" value="XM_028675335.1"/>
</dbReference>
<sequence>MNRKINSISNISAYPGLYFHVYKSYITTDMSAIKIYNKKEKKYALYFFIKLFVFSFLIWVLQCSDNLYSSRSWNYDNDLKNVLNLGAKRLLAEKVYKIGQGKEKLKFCEQKCIVETELEQRNGQEEIEKYINEEQESEIEEKNGDEDEVKYSEKTLGKHNINPKSCSLYSASILSFASFILFIIYVYIIDPEIQRVGFLCINLSILIFSVNLIMEEIKTKLKGKLQLSN</sequence>
<accession>A0A1J1GK41</accession>
<feature type="transmembrane region" description="Helical" evidence="1">
    <location>
        <begin position="168"/>
        <end position="189"/>
    </location>
</feature>
<organism evidence="2 3">
    <name type="scientific">Plasmodium relictum</name>
    <dbReference type="NCBI Taxonomy" id="85471"/>
    <lineage>
        <taxon>Eukaryota</taxon>
        <taxon>Sar</taxon>
        <taxon>Alveolata</taxon>
        <taxon>Apicomplexa</taxon>
        <taxon>Aconoidasida</taxon>
        <taxon>Haemosporida</taxon>
        <taxon>Plasmodiidae</taxon>
        <taxon>Plasmodium</taxon>
        <taxon>Plasmodium (Haemamoeba)</taxon>
    </lineage>
</organism>
<evidence type="ECO:0000313" key="2">
    <source>
        <dbReference type="EMBL" id="CRG84694.1"/>
    </source>
</evidence>
<proteinExistence type="predicted"/>
<name>A0A1J1GK41_PLARL</name>
<gene>
    <name evidence="2" type="ORF">PRELSG_0002800</name>
</gene>
<dbReference type="AlphaFoldDB" id="A0A1J1GK41"/>
<dbReference type="KEGG" id="prel:PRELSG_0002800"/>
<keyword evidence="1" id="KW-1133">Transmembrane helix</keyword>
<evidence type="ECO:0000313" key="3">
    <source>
        <dbReference type="Proteomes" id="UP000220158"/>
    </source>
</evidence>
<keyword evidence="3" id="KW-1185">Reference proteome</keyword>
<feature type="transmembrane region" description="Helical" evidence="1">
    <location>
        <begin position="196"/>
        <end position="214"/>
    </location>
</feature>
<dbReference type="EMBL" id="CVMU01000188">
    <property type="protein sequence ID" value="CRG84694.1"/>
    <property type="molecule type" value="Genomic_DNA"/>
</dbReference>
<protein>
    <submittedName>
        <fullName evidence="2">Fam-h protein</fullName>
    </submittedName>
</protein>
<dbReference type="VEuPathDB" id="PlasmoDB:PRELSG_0002800"/>
<keyword evidence="1" id="KW-0812">Transmembrane</keyword>
<evidence type="ECO:0000256" key="1">
    <source>
        <dbReference type="SAM" id="Phobius"/>
    </source>
</evidence>